<dbReference type="AlphaFoldDB" id="A0A0D9UWN6"/>
<dbReference type="GO" id="GO:0034098">
    <property type="term" value="C:VCP-NPL4-UFD1 AAA ATPase complex"/>
    <property type="evidence" value="ECO:0007669"/>
    <property type="project" value="TreeGrafter"/>
</dbReference>
<dbReference type="STRING" id="77586.A0A0D9UWN6"/>
<name>A0A0D9UWN6_9ORYZ</name>
<feature type="domain" description="Ubiquitin fusion degradation protein UFD1 N-terminal subdomain 2" evidence="5">
    <location>
        <begin position="111"/>
        <end position="187"/>
    </location>
</feature>
<keyword evidence="7" id="KW-1185">Reference proteome</keyword>
<feature type="domain" description="Ubiquitin fusion degradation protein UFD1 N-terminal subdomain 1" evidence="4">
    <location>
        <begin position="14"/>
        <end position="110"/>
    </location>
</feature>
<dbReference type="PANTHER" id="PTHR12555">
    <property type="entry name" value="UBIQUITIN FUSION DEGRADATON PROTEIN 1"/>
    <property type="match status" value="1"/>
</dbReference>
<dbReference type="Proteomes" id="UP000032180">
    <property type="component" value="Chromosome 1"/>
</dbReference>
<sequence>MDFDEYLHLQSDMFTQLYRCLPISLLKKESVDDDGNSVIMPASALDRLGYLHIEYPMQFQIQNANTKKTLHCGVLEFTAEEGFIHIPTMMMQQLGLKDNDLVLLQSKALPKATFVKLQPHTSDFVNLPEPRYLLEYSFRKYVCLTTGETIAMKSPEGEKTYYLNVLETQPADAICTLETDCNVNFETALNNTKLMAFTAMEVEHGDEPKPTNDAPVRFAGVGVRMDGKPVEGEKRPAPAVVAKPKRGIHFGSSVAAGVVKEKADEKDSDKRFTGKEYSLQD</sequence>
<evidence type="ECO:0000313" key="6">
    <source>
        <dbReference type="EnsemblPlants" id="LPERR01G02610.1"/>
    </source>
</evidence>
<dbReference type="Pfam" id="PF24842">
    <property type="entry name" value="UFD1_N2"/>
    <property type="match status" value="1"/>
</dbReference>
<dbReference type="GO" id="GO:0031593">
    <property type="term" value="F:polyubiquitin modification-dependent protein binding"/>
    <property type="evidence" value="ECO:0007669"/>
    <property type="project" value="TreeGrafter"/>
</dbReference>
<dbReference type="eggNOG" id="KOG1816">
    <property type="taxonomic scope" value="Eukaryota"/>
</dbReference>
<accession>A0A0D9UWN6</accession>
<evidence type="ECO:0000256" key="1">
    <source>
        <dbReference type="ARBA" id="ARBA00006043"/>
    </source>
</evidence>
<reference evidence="6" key="3">
    <citation type="submission" date="2015-04" db="UniProtKB">
        <authorList>
            <consortium name="EnsemblPlants"/>
        </authorList>
    </citation>
    <scope>IDENTIFICATION</scope>
</reference>
<dbReference type="InterPro" id="IPR004854">
    <property type="entry name" value="Ufd1-like"/>
</dbReference>
<dbReference type="InterPro" id="IPR055418">
    <property type="entry name" value="UFD1_N2"/>
</dbReference>
<organism evidence="6 7">
    <name type="scientific">Leersia perrieri</name>
    <dbReference type="NCBI Taxonomy" id="77586"/>
    <lineage>
        <taxon>Eukaryota</taxon>
        <taxon>Viridiplantae</taxon>
        <taxon>Streptophyta</taxon>
        <taxon>Embryophyta</taxon>
        <taxon>Tracheophyta</taxon>
        <taxon>Spermatophyta</taxon>
        <taxon>Magnoliopsida</taxon>
        <taxon>Liliopsida</taxon>
        <taxon>Poales</taxon>
        <taxon>Poaceae</taxon>
        <taxon>BOP clade</taxon>
        <taxon>Oryzoideae</taxon>
        <taxon>Oryzeae</taxon>
        <taxon>Oryzinae</taxon>
        <taxon>Leersia</taxon>
    </lineage>
</organism>
<proteinExistence type="inferred from homology"/>
<evidence type="ECO:0000259" key="5">
    <source>
        <dbReference type="Pfam" id="PF24842"/>
    </source>
</evidence>
<evidence type="ECO:0000256" key="2">
    <source>
        <dbReference type="ARBA" id="ARBA00022786"/>
    </source>
</evidence>
<evidence type="ECO:0000313" key="7">
    <source>
        <dbReference type="Proteomes" id="UP000032180"/>
    </source>
</evidence>
<dbReference type="GO" id="GO:0036503">
    <property type="term" value="P:ERAD pathway"/>
    <property type="evidence" value="ECO:0007669"/>
    <property type="project" value="TreeGrafter"/>
</dbReference>
<comment type="similarity">
    <text evidence="1">Belongs to the UFD1 family.</text>
</comment>
<evidence type="ECO:0000256" key="3">
    <source>
        <dbReference type="SAM" id="MobiDB-lite"/>
    </source>
</evidence>
<protein>
    <submittedName>
        <fullName evidence="6">Uncharacterized protein</fullName>
    </submittedName>
</protein>
<dbReference type="InterPro" id="IPR055417">
    <property type="entry name" value="UFD1_N1"/>
</dbReference>
<dbReference type="Gene3D" id="3.10.330.10">
    <property type="match status" value="1"/>
</dbReference>
<dbReference type="PANTHER" id="PTHR12555:SF19">
    <property type="entry name" value="OS01G0144500 PROTEIN"/>
    <property type="match status" value="1"/>
</dbReference>
<reference evidence="7" key="2">
    <citation type="submission" date="2013-12" db="EMBL/GenBank/DDBJ databases">
        <authorList>
            <person name="Yu Y."/>
            <person name="Lee S."/>
            <person name="de Baynast K."/>
            <person name="Wissotski M."/>
            <person name="Liu L."/>
            <person name="Talag J."/>
            <person name="Goicoechea J."/>
            <person name="Angelova A."/>
            <person name="Jetty R."/>
            <person name="Kudrna D."/>
            <person name="Golser W."/>
            <person name="Rivera L."/>
            <person name="Zhang J."/>
            <person name="Wing R."/>
        </authorList>
    </citation>
    <scope>NUCLEOTIDE SEQUENCE</scope>
</reference>
<dbReference type="GO" id="GO:0006511">
    <property type="term" value="P:ubiquitin-dependent protein catabolic process"/>
    <property type="evidence" value="ECO:0007669"/>
    <property type="project" value="InterPro"/>
</dbReference>
<dbReference type="Gramene" id="LPERR01G02610.1">
    <property type="protein sequence ID" value="LPERR01G02610.1"/>
    <property type="gene ID" value="LPERR01G02610"/>
</dbReference>
<evidence type="ECO:0000259" key="4">
    <source>
        <dbReference type="Pfam" id="PF03152"/>
    </source>
</evidence>
<feature type="region of interest" description="Disordered" evidence="3">
    <location>
        <begin position="259"/>
        <end position="281"/>
    </location>
</feature>
<feature type="compositionally biased region" description="Basic and acidic residues" evidence="3">
    <location>
        <begin position="259"/>
        <end position="274"/>
    </location>
</feature>
<dbReference type="Pfam" id="PF03152">
    <property type="entry name" value="UFD1_N1"/>
    <property type="match status" value="1"/>
</dbReference>
<dbReference type="InterPro" id="IPR042299">
    <property type="entry name" value="Ufd1-like_Nn"/>
</dbReference>
<dbReference type="Gene3D" id="2.40.40.50">
    <property type="entry name" value="Ubiquitin fusion degradation protein UFD1, N-terminal domain"/>
    <property type="match status" value="1"/>
</dbReference>
<reference evidence="6 7" key="1">
    <citation type="submission" date="2012-08" db="EMBL/GenBank/DDBJ databases">
        <title>Oryza genome evolution.</title>
        <authorList>
            <person name="Wing R.A."/>
        </authorList>
    </citation>
    <scope>NUCLEOTIDE SEQUENCE</scope>
</reference>
<keyword evidence="2" id="KW-0833">Ubl conjugation pathway</keyword>
<dbReference type="EnsemblPlants" id="LPERR01G02610.1">
    <property type="protein sequence ID" value="LPERR01G02610.1"/>
    <property type="gene ID" value="LPERR01G02610"/>
</dbReference>
<dbReference type="HOGENOM" id="CLU_037790_0_0_1"/>